<gene>
    <name evidence="1" type="ORF">BGZ80_010681</name>
</gene>
<organism evidence="1 2">
    <name type="scientific">Entomortierella chlamydospora</name>
    <dbReference type="NCBI Taxonomy" id="101097"/>
    <lineage>
        <taxon>Eukaryota</taxon>
        <taxon>Fungi</taxon>
        <taxon>Fungi incertae sedis</taxon>
        <taxon>Mucoromycota</taxon>
        <taxon>Mortierellomycotina</taxon>
        <taxon>Mortierellomycetes</taxon>
        <taxon>Mortierellales</taxon>
        <taxon>Mortierellaceae</taxon>
        <taxon>Entomortierella</taxon>
    </lineage>
</organism>
<sequence length="266" mass="29171">MADKLENPPDSIIPAPSNPGTLPSSTIAVPAPPVAYVLRVCCINLNGTDRIRLIATPPTLVDPIRQTILACWGPIQKEGNFAGAHEYKLLGNPWDGGGVEAVNSRKLLIGLLRTMAQHGWNLIQASDVSKKQYDKDSLFFEGSMVPVVGQVDMFSISFHGTDRIRLIDVPPFIIPLVKGAIQAQWRKGIQSSTLFFKAHEFKLNGNPFWGDGEDVVLTHVMLAQILSTLREQGYKLYSSANINSGQPGGFSMYGARHLNSKSRDIY</sequence>
<accession>A0A9P6MVB9</accession>
<dbReference type="PANTHER" id="PTHR38696:SF1">
    <property type="entry name" value="MEDIATOR OF RNA POLYMERASE II TRANSCRIPTION SUBUNIT 13"/>
    <property type="match status" value="1"/>
</dbReference>
<protein>
    <submittedName>
        <fullName evidence="1">Uncharacterized protein</fullName>
    </submittedName>
</protein>
<name>A0A9P6MVB9_9FUNG</name>
<dbReference type="PANTHER" id="PTHR38696">
    <property type="entry name" value="MEDIATOR OF RNA POLYMERASE II TRANSCRIPTION SUBUNIT 13"/>
    <property type="match status" value="1"/>
</dbReference>
<proteinExistence type="predicted"/>
<dbReference type="Proteomes" id="UP000703661">
    <property type="component" value="Unassembled WGS sequence"/>
</dbReference>
<keyword evidence="2" id="KW-1185">Reference proteome</keyword>
<evidence type="ECO:0000313" key="2">
    <source>
        <dbReference type="Proteomes" id="UP000703661"/>
    </source>
</evidence>
<reference evidence="1" key="1">
    <citation type="journal article" date="2020" name="Fungal Divers.">
        <title>Resolving the Mortierellaceae phylogeny through synthesis of multi-gene phylogenetics and phylogenomics.</title>
        <authorList>
            <person name="Vandepol N."/>
            <person name="Liber J."/>
            <person name="Desiro A."/>
            <person name="Na H."/>
            <person name="Kennedy M."/>
            <person name="Barry K."/>
            <person name="Grigoriev I.V."/>
            <person name="Miller A.N."/>
            <person name="O'Donnell K."/>
            <person name="Stajich J.E."/>
            <person name="Bonito G."/>
        </authorList>
    </citation>
    <scope>NUCLEOTIDE SEQUENCE</scope>
    <source>
        <strain evidence="1">NRRL 2769</strain>
    </source>
</reference>
<evidence type="ECO:0000313" key="1">
    <source>
        <dbReference type="EMBL" id="KAG0014056.1"/>
    </source>
</evidence>
<dbReference type="EMBL" id="JAAAID010000770">
    <property type="protein sequence ID" value="KAG0014056.1"/>
    <property type="molecule type" value="Genomic_DNA"/>
</dbReference>
<dbReference type="OrthoDB" id="58379at2759"/>
<dbReference type="AlphaFoldDB" id="A0A9P6MVB9"/>
<comment type="caution">
    <text evidence="1">The sequence shown here is derived from an EMBL/GenBank/DDBJ whole genome shotgun (WGS) entry which is preliminary data.</text>
</comment>